<comment type="caution">
    <text evidence="2">The sequence shown here is derived from an EMBL/GenBank/DDBJ whole genome shotgun (WGS) entry which is preliminary data.</text>
</comment>
<proteinExistence type="predicted"/>
<dbReference type="Proteomes" id="UP001156703">
    <property type="component" value="Unassembled WGS sequence"/>
</dbReference>
<gene>
    <name evidence="2" type="ORF">GCM10007925_02320</name>
</gene>
<accession>A0ABQ5Z3B6</accession>
<feature type="transmembrane region" description="Helical" evidence="1">
    <location>
        <begin position="39"/>
        <end position="62"/>
    </location>
</feature>
<evidence type="ECO:0000256" key="1">
    <source>
        <dbReference type="SAM" id="Phobius"/>
    </source>
</evidence>
<dbReference type="RefSeq" id="WP_029941494.1">
    <property type="nucleotide sequence ID" value="NZ_BSOO01000002.1"/>
</dbReference>
<keyword evidence="1" id="KW-0472">Membrane</keyword>
<reference evidence="3" key="1">
    <citation type="journal article" date="2019" name="Int. J. Syst. Evol. Microbiol.">
        <title>The Global Catalogue of Microorganisms (GCM) 10K type strain sequencing project: providing services to taxonomists for standard genome sequencing and annotation.</title>
        <authorList>
            <consortium name="The Broad Institute Genomics Platform"/>
            <consortium name="The Broad Institute Genome Sequencing Center for Infectious Disease"/>
            <person name="Wu L."/>
            <person name="Ma J."/>
        </authorList>
    </citation>
    <scope>NUCLEOTIDE SEQUENCE [LARGE SCALE GENOMIC DNA]</scope>
    <source>
        <strain evidence="3">NBRC 102146</strain>
    </source>
</reference>
<protein>
    <recommendedName>
        <fullName evidence="4">DUF4190 domain-containing protein</fullName>
    </recommendedName>
</protein>
<keyword evidence="1" id="KW-1133">Transmembrane helix</keyword>
<sequence>MSGANLLFLIVGGLAALIGLILLVAALRGRVGESRKSTAQLIAGMMILAFGLVLAGFAIAYATTKPYPEFRNEAA</sequence>
<dbReference type="EMBL" id="BSOO01000002">
    <property type="protein sequence ID" value="GLR46521.1"/>
    <property type="molecule type" value="Genomic_DNA"/>
</dbReference>
<keyword evidence="1" id="KW-0812">Transmembrane</keyword>
<evidence type="ECO:0000313" key="2">
    <source>
        <dbReference type="EMBL" id="GLR46521.1"/>
    </source>
</evidence>
<organism evidence="2 3">
    <name type="scientific">Sphingomonas astaxanthinifaciens DSM 22298</name>
    <dbReference type="NCBI Taxonomy" id="1123267"/>
    <lineage>
        <taxon>Bacteria</taxon>
        <taxon>Pseudomonadati</taxon>
        <taxon>Pseudomonadota</taxon>
        <taxon>Alphaproteobacteria</taxon>
        <taxon>Sphingomonadales</taxon>
        <taxon>Sphingomonadaceae</taxon>
        <taxon>Sphingomonas</taxon>
    </lineage>
</organism>
<evidence type="ECO:0008006" key="4">
    <source>
        <dbReference type="Google" id="ProtNLM"/>
    </source>
</evidence>
<name>A0ABQ5Z3B6_9SPHN</name>
<evidence type="ECO:0000313" key="3">
    <source>
        <dbReference type="Proteomes" id="UP001156703"/>
    </source>
</evidence>
<feature type="transmembrane region" description="Helical" evidence="1">
    <location>
        <begin position="6"/>
        <end position="27"/>
    </location>
</feature>
<keyword evidence="3" id="KW-1185">Reference proteome</keyword>